<organism evidence="2 3">
    <name type="scientific">Podospora aff. communis PSN243</name>
    <dbReference type="NCBI Taxonomy" id="3040156"/>
    <lineage>
        <taxon>Eukaryota</taxon>
        <taxon>Fungi</taxon>
        <taxon>Dikarya</taxon>
        <taxon>Ascomycota</taxon>
        <taxon>Pezizomycotina</taxon>
        <taxon>Sordariomycetes</taxon>
        <taxon>Sordariomycetidae</taxon>
        <taxon>Sordariales</taxon>
        <taxon>Podosporaceae</taxon>
        <taxon>Podospora</taxon>
    </lineage>
</organism>
<sequence>MGFGARGMAIKRELTVLGASWTTVNGVIVPLVANGITGRLRIRAVALIVAGVRAGVVRILVPLLTQVLALIVA</sequence>
<dbReference type="Proteomes" id="UP001321760">
    <property type="component" value="Unassembled WGS sequence"/>
</dbReference>
<feature type="transmembrane region" description="Helical" evidence="1">
    <location>
        <begin position="14"/>
        <end position="33"/>
    </location>
</feature>
<keyword evidence="1" id="KW-0812">Transmembrane</keyword>
<accession>A0AAV9GYS7</accession>
<gene>
    <name evidence="2" type="ORF">QBC34DRAFT_396288</name>
</gene>
<evidence type="ECO:0000313" key="2">
    <source>
        <dbReference type="EMBL" id="KAK4453104.1"/>
    </source>
</evidence>
<evidence type="ECO:0000256" key="1">
    <source>
        <dbReference type="SAM" id="Phobius"/>
    </source>
</evidence>
<dbReference type="AlphaFoldDB" id="A0AAV9GYS7"/>
<comment type="caution">
    <text evidence="2">The sequence shown here is derived from an EMBL/GenBank/DDBJ whole genome shotgun (WGS) entry which is preliminary data.</text>
</comment>
<keyword evidence="3" id="KW-1185">Reference proteome</keyword>
<feature type="transmembrane region" description="Helical" evidence="1">
    <location>
        <begin position="45"/>
        <end position="72"/>
    </location>
</feature>
<name>A0AAV9GYS7_9PEZI</name>
<protein>
    <submittedName>
        <fullName evidence="2">Uncharacterized protein</fullName>
    </submittedName>
</protein>
<proteinExistence type="predicted"/>
<dbReference type="EMBL" id="MU865921">
    <property type="protein sequence ID" value="KAK4453104.1"/>
    <property type="molecule type" value="Genomic_DNA"/>
</dbReference>
<evidence type="ECO:0000313" key="3">
    <source>
        <dbReference type="Proteomes" id="UP001321760"/>
    </source>
</evidence>
<keyword evidence="1" id="KW-0472">Membrane</keyword>
<reference evidence="2" key="1">
    <citation type="journal article" date="2023" name="Mol. Phylogenet. Evol.">
        <title>Genome-scale phylogeny and comparative genomics of the fungal order Sordariales.</title>
        <authorList>
            <person name="Hensen N."/>
            <person name="Bonometti L."/>
            <person name="Westerberg I."/>
            <person name="Brannstrom I.O."/>
            <person name="Guillou S."/>
            <person name="Cros-Aarteil S."/>
            <person name="Calhoun S."/>
            <person name="Haridas S."/>
            <person name="Kuo A."/>
            <person name="Mondo S."/>
            <person name="Pangilinan J."/>
            <person name="Riley R."/>
            <person name="LaButti K."/>
            <person name="Andreopoulos B."/>
            <person name="Lipzen A."/>
            <person name="Chen C."/>
            <person name="Yan M."/>
            <person name="Daum C."/>
            <person name="Ng V."/>
            <person name="Clum A."/>
            <person name="Steindorff A."/>
            <person name="Ohm R.A."/>
            <person name="Martin F."/>
            <person name="Silar P."/>
            <person name="Natvig D.O."/>
            <person name="Lalanne C."/>
            <person name="Gautier V."/>
            <person name="Ament-Velasquez S.L."/>
            <person name="Kruys A."/>
            <person name="Hutchinson M.I."/>
            <person name="Powell A.J."/>
            <person name="Barry K."/>
            <person name="Miller A.N."/>
            <person name="Grigoriev I.V."/>
            <person name="Debuchy R."/>
            <person name="Gladieux P."/>
            <person name="Hiltunen Thoren M."/>
            <person name="Johannesson H."/>
        </authorList>
    </citation>
    <scope>NUCLEOTIDE SEQUENCE</scope>
    <source>
        <strain evidence="2">PSN243</strain>
    </source>
</reference>
<keyword evidence="1" id="KW-1133">Transmembrane helix</keyword>
<reference evidence="2" key="2">
    <citation type="submission" date="2023-05" db="EMBL/GenBank/DDBJ databases">
        <authorList>
            <consortium name="Lawrence Berkeley National Laboratory"/>
            <person name="Steindorff A."/>
            <person name="Hensen N."/>
            <person name="Bonometti L."/>
            <person name="Westerberg I."/>
            <person name="Brannstrom I.O."/>
            <person name="Guillou S."/>
            <person name="Cros-Aarteil S."/>
            <person name="Calhoun S."/>
            <person name="Haridas S."/>
            <person name="Kuo A."/>
            <person name="Mondo S."/>
            <person name="Pangilinan J."/>
            <person name="Riley R."/>
            <person name="Labutti K."/>
            <person name="Andreopoulos B."/>
            <person name="Lipzen A."/>
            <person name="Chen C."/>
            <person name="Yanf M."/>
            <person name="Daum C."/>
            <person name="Ng V."/>
            <person name="Clum A."/>
            <person name="Ohm R."/>
            <person name="Martin F."/>
            <person name="Silar P."/>
            <person name="Natvig D."/>
            <person name="Lalanne C."/>
            <person name="Gautier V."/>
            <person name="Ament-Velasquez S.L."/>
            <person name="Kruys A."/>
            <person name="Hutchinson M.I."/>
            <person name="Powell A.J."/>
            <person name="Barry K."/>
            <person name="Miller A.N."/>
            <person name="Grigoriev I.V."/>
            <person name="Debuchy R."/>
            <person name="Gladieux P."/>
            <person name="Thoren M.H."/>
            <person name="Johannesson H."/>
        </authorList>
    </citation>
    <scope>NUCLEOTIDE SEQUENCE</scope>
    <source>
        <strain evidence="2">PSN243</strain>
    </source>
</reference>